<evidence type="ECO:0000313" key="1">
    <source>
        <dbReference type="EMBL" id="KAF9525014.1"/>
    </source>
</evidence>
<name>A0A9P6E9L3_9AGAR</name>
<reference evidence="1" key="1">
    <citation type="submission" date="2020-11" db="EMBL/GenBank/DDBJ databases">
        <authorList>
            <consortium name="DOE Joint Genome Institute"/>
            <person name="Ahrendt S."/>
            <person name="Riley R."/>
            <person name="Andreopoulos W."/>
            <person name="Labutti K."/>
            <person name="Pangilinan J."/>
            <person name="Ruiz-Duenas F.J."/>
            <person name="Barrasa J.M."/>
            <person name="Sanchez-Garcia M."/>
            <person name="Camarero S."/>
            <person name="Miyauchi S."/>
            <person name="Serrano A."/>
            <person name="Linde D."/>
            <person name="Babiker R."/>
            <person name="Drula E."/>
            <person name="Ayuso-Fernandez I."/>
            <person name="Pacheco R."/>
            <person name="Padilla G."/>
            <person name="Ferreira P."/>
            <person name="Barriuso J."/>
            <person name="Kellner H."/>
            <person name="Castanera R."/>
            <person name="Alfaro M."/>
            <person name="Ramirez L."/>
            <person name="Pisabarro A.G."/>
            <person name="Kuo A."/>
            <person name="Tritt A."/>
            <person name="Lipzen A."/>
            <person name="He G."/>
            <person name="Yan M."/>
            <person name="Ng V."/>
            <person name="Cullen D."/>
            <person name="Martin F."/>
            <person name="Rosso M.-N."/>
            <person name="Henrissat B."/>
            <person name="Hibbett D."/>
            <person name="Martinez A.T."/>
            <person name="Grigoriev I.V."/>
        </authorList>
    </citation>
    <scope>NUCLEOTIDE SEQUENCE</scope>
    <source>
        <strain evidence="1">CBS 506.95</strain>
    </source>
</reference>
<keyword evidence="2" id="KW-1185">Reference proteome</keyword>
<organism evidence="1 2">
    <name type="scientific">Crepidotus variabilis</name>
    <dbReference type="NCBI Taxonomy" id="179855"/>
    <lineage>
        <taxon>Eukaryota</taxon>
        <taxon>Fungi</taxon>
        <taxon>Dikarya</taxon>
        <taxon>Basidiomycota</taxon>
        <taxon>Agaricomycotina</taxon>
        <taxon>Agaricomycetes</taxon>
        <taxon>Agaricomycetidae</taxon>
        <taxon>Agaricales</taxon>
        <taxon>Agaricineae</taxon>
        <taxon>Crepidotaceae</taxon>
        <taxon>Crepidotus</taxon>
    </lineage>
</organism>
<dbReference type="Proteomes" id="UP000807306">
    <property type="component" value="Unassembled WGS sequence"/>
</dbReference>
<accession>A0A9P6E9L3</accession>
<dbReference type="AlphaFoldDB" id="A0A9P6E9L3"/>
<protein>
    <submittedName>
        <fullName evidence="1">Uncharacterized protein</fullName>
    </submittedName>
</protein>
<dbReference type="EMBL" id="MU157890">
    <property type="protein sequence ID" value="KAF9525014.1"/>
    <property type="molecule type" value="Genomic_DNA"/>
</dbReference>
<dbReference type="OrthoDB" id="411632at2759"/>
<gene>
    <name evidence="1" type="ORF">CPB83DRAFT_819338</name>
</gene>
<proteinExistence type="predicted"/>
<evidence type="ECO:0000313" key="2">
    <source>
        <dbReference type="Proteomes" id="UP000807306"/>
    </source>
</evidence>
<sequence>MRRLRCKGLTFLAAFAAFNLFIISEYIQPRKVALSLDLVYDPPTSNPAQDLAQVPFSSTPRVLLVSALFPQIDQSLSQDKVATWTKNFLGQIETDIYLYTTKKAAPSVHAARVPGGKLIVDTSFASPFDVHPLRGRRLVYERMRQLDPSDNPSAERYALRNAKPFFLERATQNVAAKAHYDYVFWVDFNAFSEHHVYQNWPDTTRLQQIWKEGTSLTDRRREDLFFFPVNDGPPKESGSWTEDLGPIDAHFAEGSFFGGPPSAVRWFASMFYAYHNHYLTLGFFIGQDDTIYNSLLLLSPSRFITVWASDPTAPARGGLPPSFVTHGPLGACGSSSKYYQWWLSDRATRESMGEWWIGHGAEDDKEAVGWWKVRIACRLTRVLSAEQVLRTALGSRWKATLPTMFRLPT</sequence>
<comment type="caution">
    <text evidence="1">The sequence shown here is derived from an EMBL/GenBank/DDBJ whole genome shotgun (WGS) entry which is preliminary data.</text>
</comment>